<dbReference type="EMBL" id="LK933504">
    <property type="protein sequence ID" value="CDT79550.1"/>
    <property type="molecule type" value="Genomic_DNA"/>
</dbReference>
<name>A0A031WDC3_CLODI</name>
<dbReference type="NCBIfam" id="TIGR02191">
    <property type="entry name" value="RNaseIII"/>
    <property type="match status" value="1"/>
</dbReference>
<dbReference type="InterPro" id="IPR000999">
    <property type="entry name" value="RNase_III_dom"/>
</dbReference>
<keyword evidence="13 15" id="KW-0460">Magnesium</keyword>
<reference evidence="21" key="3">
    <citation type="journal article" date="2018" name="Genome Biol.">
        <title>SKESA: strategic k-mer extension for scrupulous assemblies.</title>
        <authorList>
            <person name="Souvorov A."/>
            <person name="Agarwala R."/>
            <person name="Lipman D.J."/>
        </authorList>
    </citation>
    <scope>NUCLEOTIDE SEQUENCE</scope>
    <source>
        <strain evidence="22">Clostridioides</strain>
        <strain evidence="21">HN1000</strain>
    </source>
</reference>
<dbReference type="RefSeq" id="WP_003428341.1">
    <property type="nucleotide sequence ID" value="NZ_AP025558.1"/>
</dbReference>
<dbReference type="CDD" id="cd10845">
    <property type="entry name" value="DSRM_RNAse_III_family"/>
    <property type="match status" value="1"/>
</dbReference>
<comment type="subcellular location">
    <subcellularLocation>
        <location evidence="2 15">Cytoplasm</location>
    </subcellularLocation>
</comment>
<evidence type="ECO:0000313" key="27">
    <source>
        <dbReference type="Proteomes" id="UP000372533"/>
    </source>
</evidence>
<dbReference type="SUPFAM" id="SSF54768">
    <property type="entry name" value="dsRNA-binding domain-like"/>
    <property type="match status" value="1"/>
</dbReference>
<keyword evidence="5 15" id="KW-0963">Cytoplasm</keyword>
<evidence type="ECO:0000256" key="12">
    <source>
        <dbReference type="ARBA" id="ARBA00022801"/>
    </source>
</evidence>
<dbReference type="Proteomes" id="UP000372533">
    <property type="component" value="Unassembled WGS sequence"/>
</dbReference>
<evidence type="ECO:0000256" key="14">
    <source>
        <dbReference type="ARBA" id="ARBA00022884"/>
    </source>
</evidence>
<dbReference type="SMART" id="SM00358">
    <property type="entry name" value="DSRM"/>
    <property type="match status" value="1"/>
</dbReference>
<dbReference type="GO" id="GO:0046872">
    <property type="term" value="F:metal ion binding"/>
    <property type="evidence" value="ECO:0007669"/>
    <property type="project" value="UniProtKB-KW"/>
</dbReference>
<dbReference type="AlphaFoldDB" id="A0A031WDC3"/>
<dbReference type="EMBL" id="CAADAN010000004">
    <property type="protein sequence ID" value="VFD31039.1"/>
    <property type="molecule type" value="Genomic_DNA"/>
</dbReference>
<dbReference type="KEGG" id="pdf:CD630DERM_12480"/>
<evidence type="ECO:0000256" key="15">
    <source>
        <dbReference type="HAMAP-Rule" id="MF_00104"/>
    </source>
</evidence>
<evidence type="ECO:0000313" key="26">
    <source>
        <dbReference type="Proteomes" id="UP000189137"/>
    </source>
</evidence>
<dbReference type="GO" id="GO:0008033">
    <property type="term" value="P:tRNA processing"/>
    <property type="evidence" value="ECO:0007669"/>
    <property type="project" value="UniProtKB-KW"/>
</dbReference>
<evidence type="ECO:0000313" key="28">
    <source>
        <dbReference type="Proteomes" id="UP000411588"/>
    </source>
</evidence>
<feature type="domain" description="RNase III" evidence="17">
    <location>
        <begin position="11"/>
        <end position="138"/>
    </location>
</feature>
<reference evidence="18" key="1">
    <citation type="submission" date="2014-07" db="EMBL/GenBank/DDBJ databases">
        <authorList>
            <person name="Monot Marc"/>
        </authorList>
    </citation>
    <scope>NUCLEOTIDE SEQUENCE</scope>
    <source>
        <strain evidence="20">7032989</strain>
        <strain evidence="18">7032994</strain>
    </source>
</reference>
<evidence type="ECO:0000256" key="1">
    <source>
        <dbReference type="ARBA" id="ARBA00000109"/>
    </source>
</evidence>
<evidence type="ECO:0000256" key="8">
    <source>
        <dbReference type="ARBA" id="ARBA00022694"/>
    </source>
</evidence>
<dbReference type="InterPro" id="IPR036389">
    <property type="entry name" value="RNase_III_sf"/>
</dbReference>
<evidence type="ECO:0000259" key="17">
    <source>
        <dbReference type="PROSITE" id="PS50142"/>
    </source>
</evidence>
<evidence type="ECO:0000256" key="4">
    <source>
        <dbReference type="ARBA" id="ARBA00011738"/>
    </source>
</evidence>
<dbReference type="Gene3D" id="1.10.1520.10">
    <property type="entry name" value="Ribonuclease III domain"/>
    <property type="match status" value="1"/>
</dbReference>
<keyword evidence="7 15" id="KW-0507">mRNA processing</keyword>
<dbReference type="GO" id="GO:0005737">
    <property type="term" value="C:cytoplasm"/>
    <property type="evidence" value="ECO:0007669"/>
    <property type="project" value="UniProtKB-SubCell"/>
</dbReference>
<evidence type="ECO:0000313" key="25">
    <source>
        <dbReference type="EMBL" id="VHX95496.1"/>
    </source>
</evidence>
<evidence type="ECO:0000259" key="16">
    <source>
        <dbReference type="PROSITE" id="PS50137"/>
    </source>
</evidence>
<dbReference type="PANTHER" id="PTHR11207">
    <property type="entry name" value="RIBONUCLEASE III"/>
    <property type="match status" value="1"/>
</dbReference>
<dbReference type="EMBL" id="CAAJVP010000002">
    <property type="protein sequence ID" value="VHX95496.1"/>
    <property type="molecule type" value="Genomic_DNA"/>
</dbReference>
<dbReference type="GO" id="GO:0042802">
    <property type="term" value="F:identical protein binding"/>
    <property type="evidence" value="ECO:0007669"/>
    <property type="project" value="UniProtKB-ARBA"/>
</dbReference>
<dbReference type="GO" id="GO:0006364">
    <property type="term" value="P:rRNA processing"/>
    <property type="evidence" value="ECO:0007669"/>
    <property type="project" value="UniProtKB-UniRule"/>
</dbReference>
<keyword evidence="15" id="KW-0699">rRNA-binding</keyword>
<keyword evidence="6 15" id="KW-0698">rRNA processing</keyword>
<dbReference type="Proteomes" id="UP000189137">
    <property type="component" value="Unassembled WGS sequence"/>
</dbReference>
<evidence type="ECO:0000256" key="10">
    <source>
        <dbReference type="ARBA" id="ARBA00022723"/>
    </source>
</evidence>
<dbReference type="SUPFAM" id="SSF69065">
    <property type="entry name" value="RNase III domain-like"/>
    <property type="match status" value="1"/>
</dbReference>
<keyword evidence="9 15" id="KW-0540">Nuclease</keyword>
<keyword evidence="11 15" id="KW-0255">Endonuclease</keyword>
<dbReference type="GeneID" id="66353648"/>
<dbReference type="Pfam" id="PF14622">
    <property type="entry name" value="Ribonucleas_3_3"/>
    <property type="match status" value="1"/>
</dbReference>
<feature type="binding site" evidence="15">
    <location>
        <position position="127"/>
    </location>
    <ligand>
        <name>Mg(2+)</name>
        <dbReference type="ChEBI" id="CHEBI:18420"/>
    </ligand>
</feature>
<evidence type="ECO:0000256" key="5">
    <source>
        <dbReference type="ARBA" id="ARBA00022490"/>
    </source>
</evidence>
<evidence type="ECO:0000313" key="20">
    <source>
        <dbReference type="EMBL" id="CDT79550.1"/>
    </source>
</evidence>
<dbReference type="PATRIC" id="fig|1496.1371.peg.2105"/>
<feature type="domain" description="DRBM" evidence="16">
    <location>
        <begin position="165"/>
        <end position="234"/>
    </location>
</feature>
<gene>
    <name evidence="15 18" type="primary">rnc</name>
    <name evidence="20" type="ORF">BN1095_790034</name>
    <name evidence="19" type="ORF">BN1096_560162</name>
    <name evidence="18" type="ORF">BN1097_540166</name>
    <name evidence="21" type="ORF">KRM00_001661</name>
    <name evidence="22" type="ORF">KRQ00_000594</name>
    <name evidence="25" type="ORF">SAMEA1402366_00531</name>
    <name evidence="24" type="ORF">SAMEA1402399_01448</name>
    <name evidence="23" type="ORF">SAMEA3375112_00144</name>
</gene>
<dbReference type="EMBL" id="LK932509">
    <property type="protein sequence ID" value="CDS86484.1"/>
    <property type="molecule type" value="Genomic_DNA"/>
</dbReference>
<comment type="similarity">
    <text evidence="3">Belongs to the ribonuclease III family.</text>
</comment>
<comment type="subunit">
    <text evidence="4 15">Homodimer.</text>
</comment>
<dbReference type="PROSITE" id="PS00517">
    <property type="entry name" value="RNASE_3_1"/>
    <property type="match status" value="1"/>
</dbReference>
<dbReference type="PROSITE" id="PS50142">
    <property type="entry name" value="RNASE_3_2"/>
    <property type="match status" value="1"/>
</dbReference>
<reference evidence="23 26" key="2">
    <citation type="submission" date="2017-02" db="EMBL/GenBank/DDBJ databases">
        <authorList>
            <consortium name="Pathogen Informatics"/>
        </authorList>
    </citation>
    <scope>NUCLEOTIDE SEQUENCE [LARGE SCALE GENOMIC DNA]</scope>
    <source>
        <strain evidence="24">Clo34</strain>
        <strain evidence="28">clo34</strain>
        <strain evidence="27">tl291</strain>
        <strain evidence="25">Tl291</strain>
        <strain evidence="23 26">VRECD0157</strain>
    </source>
</reference>
<evidence type="ECO:0000313" key="22">
    <source>
        <dbReference type="EMBL" id="HBH2618869.1"/>
    </source>
</evidence>
<evidence type="ECO:0000256" key="7">
    <source>
        <dbReference type="ARBA" id="ARBA00022664"/>
    </source>
</evidence>
<dbReference type="FunFam" id="3.30.160.20:FF:000003">
    <property type="entry name" value="Ribonuclease 3"/>
    <property type="match status" value="1"/>
</dbReference>
<dbReference type="OMA" id="LTHKSCK"/>
<evidence type="ECO:0000313" key="23">
    <source>
        <dbReference type="EMBL" id="SJR80693.1"/>
    </source>
</evidence>
<dbReference type="GO" id="GO:0019843">
    <property type="term" value="F:rRNA binding"/>
    <property type="evidence" value="ECO:0007669"/>
    <property type="project" value="UniProtKB-KW"/>
</dbReference>
<dbReference type="GO" id="GO:0004525">
    <property type="term" value="F:ribonuclease III activity"/>
    <property type="evidence" value="ECO:0007669"/>
    <property type="project" value="UniProtKB-UniRule"/>
</dbReference>
<comment type="cofactor">
    <cofactor evidence="15">
        <name>Mg(2+)</name>
        <dbReference type="ChEBI" id="CHEBI:18420"/>
    </cofactor>
</comment>
<dbReference type="Proteomes" id="UP000878956">
    <property type="component" value="Unassembled WGS sequence"/>
</dbReference>
<keyword evidence="12 15" id="KW-0378">Hydrolase</keyword>
<feature type="binding site" evidence="15">
    <location>
        <position position="124"/>
    </location>
    <ligand>
        <name>Mg(2+)</name>
        <dbReference type="ChEBI" id="CHEBI:18420"/>
    </ligand>
</feature>
<dbReference type="InterPro" id="IPR014720">
    <property type="entry name" value="dsRBD_dom"/>
</dbReference>
<protein>
    <recommendedName>
        <fullName evidence="15">Ribonuclease 3</fullName>
        <ecNumber evidence="15">3.1.26.3</ecNumber>
    </recommendedName>
    <alternativeName>
        <fullName evidence="15">Ribonuclease III</fullName>
        <shortName evidence="15">RNase III</shortName>
    </alternativeName>
</protein>
<evidence type="ECO:0000256" key="11">
    <source>
        <dbReference type="ARBA" id="ARBA00022759"/>
    </source>
</evidence>
<evidence type="ECO:0000313" key="21">
    <source>
        <dbReference type="EMBL" id="HBH1542181.1"/>
    </source>
</evidence>
<feature type="active site" evidence="15">
    <location>
        <position position="127"/>
    </location>
</feature>
<dbReference type="HAMAP" id="MF_00104">
    <property type="entry name" value="RNase_III"/>
    <property type="match status" value="1"/>
</dbReference>
<accession>A0A031WDC3</accession>
<dbReference type="EMBL" id="DAEPXK010000013">
    <property type="protein sequence ID" value="HBH1542181.1"/>
    <property type="molecule type" value="Genomic_DNA"/>
</dbReference>
<dbReference type="GO" id="GO:0003725">
    <property type="term" value="F:double-stranded RNA binding"/>
    <property type="evidence" value="ECO:0007669"/>
    <property type="project" value="TreeGrafter"/>
</dbReference>
<feature type="active site" evidence="15">
    <location>
        <position position="55"/>
    </location>
</feature>
<evidence type="ECO:0000256" key="13">
    <source>
        <dbReference type="ARBA" id="ARBA00022842"/>
    </source>
</evidence>
<evidence type="ECO:0000313" key="19">
    <source>
        <dbReference type="EMBL" id="CDS86484.1"/>
    </source>
</evidence>
<dbReference type="GO" id="GO:0006397">
    <property type="term" value="P:mRNA processing"/>
    <property type="evidence" value="ECO:0007669"/>
    <property type="project" value="UniProtKB-UniRule"/>
</dbReference>
<organism evidence="18">
    <name type="scientific">Clostridioides difficile</name>
    <name type="common">Peptoclostridium difficile</name>
    <dbReference type="NCBI Taxonomy" id="1496"/>
    <lineage>
        <taxon>Bacteria</taxon>
        <taxon>Bacillati</taxon>
        <taxon>Bacillota</taxon>
        <taxon>Clostridia</taxon>
        <taxon>Peptostreptococcales</taxon>
        <taxon>Peptostreptococcaceae</taxon>
        <taxon>Clostridioides</taxon>
    </lineage>
</organism>
<evidence type="ECO:0000256" key="6">
    <source>
        <dbReference type="ARBA" id="ARBA00022552"/>
    </source>
</evidence>
<evidence type="ECO:0000256" key="2">
    <source>
        <dbReference type="ARBA" id="ARBA00004496"/>
    </source>
</evidence>
<evidence type="ECO:0000256" key="9">
    <source>
        <dbReference type="ARBA" id="ARBA00022722"/>
    </source>
</evidence>
<dbReference type="GO" id="GO:0010468">
    <property type="term" value="P:regulation of gene expression"/>
    <property type="evidence" value="ECO:0007669"/>
    <property type="project" value="TreeGrafter"/>
</dbReference>
<dbReference type="Gene3D" id="3.30.160.20">
    <property type="match status" value="1"/>
</dbReference>
<evidence type="ECO:0000256" key="3">
    <source>
        <dbReference type="ARBA" id="ARBA00010183"/>
    </source>
</evidence>
<evidence type="ECO:0000313" key="18">
    <source>
        <dbReference type="EMBL" id="CDS86042.1"/>
    </source>
</evidence>
<keyword evidence="8 15" id="KW-0819">tRNA processing</keyword>
<sequence>MKISKKLLDNIQRFENVINYKFKNKEYILEALTHSSYSNENKKYNFNERLEFLGDSVLGIVISDYLFNEEANLPEGELTKLRANIVCEDSLSEVANDINLGIHMLLGRGEEATGGRHRTSILADAFEAVIAAIYLDGGFESARQFILHHMENIIYDSRKGNIFRDYKTHLQEVLQGNGENNIWYRLIEEKGPDHNKRFVMEVGINDDVLGIGEGKSKKEAEQLAAKIALKKKLWEK</sequence>
<dbReference type="EC" id="3.1.26.3" evidence="15"/>
<dbReference type="PANTHER" id="PTHR11207:SF0">
    <property type="entry name" value="RIBONUCLEASE 3"/>
    <property type="match status" value="1"/>
</dbReference>
<dbReference type="Proteomes" id="UP000879542">
    <property type="component" value="Unassembled WGS sequence"/>
</dbReference>
<dbReference type="PROSITE" id="PS50137">
    <property type="entry name" value="DS_RBD"/>
    <property type="match status" value="1"/>
</dbReference>
<dbReference type="SMART" id="SM00535">
    <property type="entry name" value="RIBOc"/>
    <property type="match status" value="1"/>
</dbReference>
<feature type="binding site" evidence="15">
    <location>
        <position position="51"/>
    </location>
    <ligand>
        <name>Mg(2+)</name>
        <dbReference type="ChEBI" id="CHEBI:18420"/>
    </ligand>
</feature>
<dbReference type="Proteomes" id="UP000411588">
    <property type="component" value="Unassembled WGS sequence"/>
</dbReference>
<dbReference type="EMBL" id="FUPS01000001">
    <property type="protein sequence ID" value="SJR80693.1"/>
    <property type="molecule type" value="Genomic_DNA"/>
</dbReference>
<dbReference type="FunFam" id="1.10.1520.10:FF:000001">
    <property type="entry name" value="Ribonuclease 3"/>
    <property type="match status" value="1"/>
</dbReference>
<proteinExistence type="inferred from homology"/>
<dbReference type="InterPro" id="IPR011907">
    <property type="entry name" value="RNase_III"/>
</dbReference>
<comment type="catalytic activity">
    <reaction evidence="1 15">
        <text>Endonucleolytic cleavage to 5'-phosphomonoester.</text>
        <dbReference type="EC" id="3.1.26.3"/>
    </reaction>
</comment>
<reference evidence="21" key="4">
    <citation type="submission" date="2021-06" db="EMBL/GenBank/DDBJ databases">
        <authorList>
            <consortium name="NCBI Pathogen Detection Project"/>
        </authorList>
    </citation>
    <scope>NUCLEOTIDE SEQUENCE</scope>
    <source>
        <strain evidence="22">Clostridioides</strain>
        <strain evidence="21">HN1000</strain>
    </source>
</reference>
<comment type="function">
    <text evidence="15">Digests double-stranded RNA. Involved in the processing of primary rRNA transcript to yield the immediate precursors to the large and small rRNAs (23S and 16S). Processes some mRNAs, and tRNAs when they are encoded in the rRNA operon. Processes pre-crRNA and tracrRNA of type II CRISPR loci if present in the organism.</text>
</comment>
<dbReference type="CDD" id="cd00593">
    <property type="entry name" value="RIBOc"/>
    <property type="match status" value="1"/>
</dbReference>
<keyword evidence="10 15" id="KW-0479">Metal-binding</keyword>
<keyword evidence="14 15" id="KW-0694">RNA-binding</keyword>
<dbReference type="Pfam" id="PF00035">
    <property type="entry name" value="dsrm"/>
    <property type="match status" value="1"/>
</dbReference>
<dbReference type="EMBL" id="DAEQIJ010000002">
    <property type="protein sequence ID" value="HBH2618869.1"/>
    <property type="molecule type" value="Genomic_DNA"/>
</dbReference>
<evidence type="ECO:0000313" key="24">
    <source>
        <dbReference type="EMBL" id="VFD31039.1"/>
    </source>
</evidence>
<dbReference type="EMBL" id="LK932392">
    <property type="protein sequence ID" value="CDS86042.1"/>
    <property type="molecule type" value="Genomic_DNA"/>
</dbReference>